<dbReference type="InterPro" id="IPR002182">
    <property type="entry name" value="NB-ARC"/>
</dbReference>
<dbReference type="GO" id="GO:0098542">
    <property type="term" value="P:defense response to other organism"/>
    <property type="evidence" value="ECO:0007669"/>
    <property type="project" value="TreeGrafter"/>
</dbReference>
<dbReference type="SUPFAM" id="SSF52058">
    <property type="entry name" value="L domain-like"/>
    <property type="match status" value="1"/>
</dbReference>
<dbReference type="InterPro" id="IPR055414">
    <property type="entry name" value="LRR_R13L4/SHOC2-like"/>
</dbReference>
<dbReference type="Pfam" id="PF23598">
    <property type="entry name" value="LRR_14"/>
    <property type="match status" value="1"/>
</dbReference>
<proteinExistence type="predicted"/>
<dbReference type="SUPFAM" id="SSF52540">
    <property type="entry name" value="P-loop containing nucleoside triphosphate hydrolases"/>
    <property type="match status" value="1"/>
</dbReference>
<keyword evidence="7" id="KW-1185">Reference proteome</keyword>
<dbReference type="InterPro" id="IPR032675">
    <property type="entry name" value="LRR_dom_sf"/>
</dbReference>
<evidence type="ECO:0000259" key="3">
    <source>
        <dbReference type="Pfam" id="PF00931"/>
    </source>
</evidence>
<evidence type="ECO:0000313" key="6">
    <source>
        <dbReference type="EMBL" id="CAL1387009.1"/>
    </source>
</evidence>
<dbReference type="Proteomes" id="UP001497516">
    <property type="component" value="Chromosome 5"/>
</dbReference>
<dbReference type="InterPro" id="IPR027417">
    <property type="entry name" value="P-loop_NTPase"/>
</dbReference>
<feature type="domain" description="NB-ARC" evidence="3">
    <location>
        <begin position="6"/>
        <end position="86"/>
    </location>
</feature>
<evidence type="ECO:0008006" key="8">
    <source>
        <dbReference type="Google" id="ProtNLM"/>
    </source>
</evidence>
<dbReference type="Pfam" id="PF23559">
    <property type="entry name" value="WHD_DRP"/>
    <property type="match status" value="1"/>
</dbReference>
<gene>
    <name evidence="6" type="ORF">LTRI10_LOCUS28021</name>
</gene>
<evidence type="ECO:0000256" key="1">
    <source>
        <dbReference type="ARBA" id="ARBA00022737"/>
    </source>
</evidence>
<dbReference type="PANTHER" id="PTHR23155:SF1211">
    <property type="entry name" value="OS09G0313500 PROTEIN"/>
    <property type="match status" value="1"/>
</dbReference>
<dbReference type="Gene3D" id="3.40.50.300">
    <property type="entry name" value="P-loop containing nucleotide triphosphate hydrolases"/>
    <property type="match status" value="1"/>
</dbReference>
<keyword evidence="2" id="KW-0611">Plant defense</keyword>
<protein>
    <recommendedName>
        <fullName evidence="8">NB-ARC domain-containing protein</fullName>
    </recommendedName>
</protein>
<feature type="domain" description="Disease resistance R13L4/SHOC-2-like LRR" evidence="5">
    <location>
        <begin position="309"/>
        <end position="493"/>
    </location>
</feature>
<evidence type="ECO:0000313" key="7">
    <source>
        <dbReference type="Proteomes" id="UP001497516"/>
    </source>
</evidence>
<organism evidence="6 7">
    <name type="scientific">Linum trigynum</name>
    <dbReference type="NCBI Taxonomy" id="586398"/>
    <lineage>
        <taxon>Eukaryota</taxon>
        <taxon>Viridiplantae</taxon>
        <taxon>Streptophyta</taxon>
        <taxon>Embryophyta</taxon>
        <taxon>Tracheophyta</taxon>
        <taxon>Spermatophyta</taxon>
        <taxon>Magnoliopsida</taxon>
        <taxon>eudicotyledons</taxon>
        <taxon>Gunneridae</taxon>
        <taxon>Pentapetalae</taxon>
        <taxon>rosids</taxon>
        <taxon>fabids</taxon>
        <taxon>Malpighiales</taxon>
        <taxon>Linaceae</taxon>
        <taxon>Linum</taxon>
    </lineage>
</organism>
<keyword evidence="1" id="KW-0677">Repeat</keyword>
<accession>A0AAV2EMH2</accession>
<dbReference type="GO" id="GO:0043531">
    <property type="term" value="F:ADP binding"/>
    <property type="evidence" value="ECO:0007669"/>
    <property type="project" value="InterPro"/>
</dbReference>
<dbReference type="Pfam" id="PF00931">
    <property type="entry name" value="NB-ARC"/>
    <property type="match status" value="1"/>
</dbReference>
<dbReference type="InterPro" id="IPR058922">
    <property type="entry name" value="WHD_DRP"/>
</dbReference>
<dbReference type="EMBL" id="OZ034818">
    <property type="protein sequence ID" value="CAL1387009.1"/>
    <property type="molecule type" value="Genomic_DNA"/>
</dbReference>
<dbReference type="PANTHER" id="PTHR23155">
    <property type="entry name" value="DISEASE RESISTANCE PROTEIN RP"/>
    <property type="match status" value="1"/>
</dbReference>
<dbReference type="Gene3D" id="3.80.10.10">
    <property type="entry name" value="Ribonuclease Inhibitor"/>
    <property type="match status" value="1"/>
</dbReference>
<evidence type="ECO:0000259" key="4">
    <source>
        <dbReference type="Pfam" id="PF23559"/>
    </source>
</evidence>
<sequence length="501" mass="57476">MNDSLRQISKKIHGRRFLFVFDNVWEGDENDWTQMLGALRFGFIGSKILVTSRNWTTDHLRADSCKIFPVSELPLEDCWAIFRDATLPKWSRADHQQEGLIKDRVLGLCNGLPFIASELMSRVCDHLVTSGLGSVNISEMKLWSQYEKGVAPFGRMWLDYTMMSQNMRRCVSFCATLPPNYVLDKKELIDLWMTQGLLQESGQVKDSVEFYHDDHLRSLASQSIFKDVEESEDLFGRKLTFKIHKLIHQFASFIGKEESVCQIVKNPGPEFPDVSHREELRSLVVQVSDSSPGDLLNPATLSKLLTHLIRLRSLAVSNCGVQNIPKIVSDLIHMRLLDVSRNRNLTELPQEICSLYNLETLSVNWCTELVNLPERMCQLVNLTNFYNYMTRAYLPRGVKQLSKLRRLLMFIVGDDEQEGMTSLDDLKGDRVVDNAMMSRDEELLSYLNPYQELEGLCVNGYYGTITLLWFDLLGSLRSIIFSDSPLWVELPALGHCSIWNL</sequence>
<feature type="domain" description="Disease resistance protein winged helix" evidence="4">
    <location>
        <begin position="178"/>
        <end position="251"/>
    </location>
</feature>
<name>A0AAV2EMH2_9ROSI</name>
<reference evidence="6 7" key="1">
    <citation type="submission" date="2024-04" db="EMBL/GenBank/DDBJ databases">
        <authorList>
            <person name="Fracassetti M."/>
        </authorList>
    </citation>
    <scope>NUCLEOTIDE SEQUENCE [LARGE SCALE GENOMIC DNA]</scope>
</reference>
<evidence type="ECO:0000256" key="2">
    <source>
        <dbReference type="ARBA" id="ARBA00022821"/>
    </source>
</evidence>
<dbReference type="InterPro" id="IPR044974">
    <property type="entry name" value="Disease_R_plants"/>
</dbReference>
<dbReference type="AlphaFoldDB" id="A0AAV2EMH2"/>
<evidence type="ECO:0000259" key="5">
    <source>
        <dbReference type="Pfam" id="PF23598"/>
    </source>
</evidence>